<evidence type="ECO:0000256" key="1">
    <source>
        <dbReference type="ARBA" id="ARBA00008520"/>
    </source>
</evidence>
<dbReference type="RefSeq" id="WP_069157153.1">
    <property type="nucleotide sequence ID" value="NZ_DBFYTC010000073.1"/>
</dbReference>
<dbReference type="PROSITE" id="PS51257">
    <property type="entry name" value="PROKAR_LIPOPROTEIN"/>
    <property type="match status" value="1"/>
</dbReference>
<dbReference type="Proteomes" id="UP000095003">
    <property type="component" value="Unassembled WGS sequence"/>
</dbReference>
<keyword evidence="2" id="KW-0813">Transport</keyword>
<evidence type="ECO:0008006" key="7">
    <source>
        <dbReference type="Google" id="ProtNLM"/>
    </source>
</evidence>
<keyword evidence="3 4" id="KW-0732">Signal</keyword>
<evidence type="ECO:0000256" key="3">
    <source>
        <dbReference type="ARBA" id="ARBA00022729"/>
    </source>
</evidence>
<evidence type="ECO:0000256" key="2">
    <source>
        <dbReference type="ARBA" id="ARBA00022448"/>
    </source>
</evidence>
<dbReference type="PANTHER" id="PTHR43649">
    <property type="entry name" value="ARABINOSE-BINDING PROTEIN-RELATED"/>
    <property type="match status" value="1"/>
</dbReference>
<evidence type="ECO:0000313" key="5">
    <source>
        <dbReference type="EMBL" id="ODM12009.1"/>
    </source>
</evidence>
<organism evidence="5 6">
    <name type="scientific">Eisenbergiella tayi</name>
    <dbReference type="NCBI Taxonomy" id="1432052"/>
    <lineage>
        <taxon>Bacteria</taxon>
        <taxon>Bacillati</taxon>
        <taxon>Bacillota</taxon>
        <taxon>Clostridia</taxon>
        <taxon>Lachnospirales</taxon>
        <taxon>Lachnospiraceae</taxon>
        <taxon>Eisenbergiella</taxon>
    </lineage>
</organism>
<dbReference type="InterPro" id="IPR006059">
    <property type="entry name" value="SBP"/>
</dbReference>
<dbReference type="EMBL" id="MCGI01000002">
    <property type="protein sequence ID" value="ODM12009.1"/>
    <property type="molecule type" value="Genomic_DNA"/>
</dbReference>
<gene>
    <name evidence="5" type="ORF">BEH84_02624</name>
</gene>
<evidence type="ECO:0000313" key="6">
    <source>
        <dbReference type="Proteomes" id="UP000095003"/>
    </source>
</evidence>
<sequence>MRFGKVIATVLAAGLLMNSLAGCGQAAKTKESSNTETTVQEQRTGEDIVTLKVFSMPSNTSGVKEGWWADILKEKAGVQLEILPSGDEGEQKLQALMASGELPDIVIFKDNKQVVNAVAGHMLLAYDDYKELLPNLYQNADNSLRYYADNVSNGEGKAFSVGTRIQTSLETKGTLNWGPYLRYDLYKQIGAPKVETSDDYLDILKKMQEIYPENENKQKVYGFSLWKDWDNRRMALGDLLGNINGISYDICGDFLELNVITNEINTIFDEDSWYLKTLKLYFDANQMGLLDPDSMTQRFDDATGKAGAGRTLFSWWGWATGGFDTTERHNQGIGFMPVEAENIKVLHQGLQPIGKNWSVSVSSATKYPEAAMRFVDFIYSEEGAMLLHNGPKGVTWDVGDDGKPYVTKEGYEYQLDTTKELPGGSNIPESQNFLNVLPLYETEMSKEYGVPIGYKYWEKTADAPADTKLEDEWQADYGAEDQIEYLSKVDGIAVAPFAPIPPIPDDLEQISGRVGDVVKTYSWKMVMAKDEAEFNQLKEEMIEKATGMDVQKVNEWYTQEYQKAYEIGKKYS</sequence>
<dbReference type="AlphaFoldDB" id="A0A1E3ATJ7"/>
<proteinExistence type="inferred from homology"/>
<protein>
    <recommendedName>
        <fullName evidence="7">Lipoprotein LipO</fullName>
    </recommendedName>
</protein>
<dbReference type="InterPro" id="IPR050490">
    <property type="entry name" value="Bact_solute-bd_prot1"/>
</dbReference>
<name>A0A1E3ATJ7_9FIRM</name>
<dbReference type="GeneID" id="93304039"/>
<evidence type="ECO:0000256" key="4">
    <source>
        <dbReference type="SAM" id="SignalP"/>
    </source>
</evidence>
<comment type="similarity">
    <text evidence="1">Belongs to the bacterial solute-binding protein 1 family.</text>
</comment>
<comment type="caution">
    <text evidence="5">The sequence shown here is derived from an EMBL/GenBank/DDBJ whole genome shotgun (WGS) entry which is preliminary data.</text>
</comment>
<feature type="signal peptide" evidence="4">
    <location>
        <begin position="1"/>
        <end position="21"/>
    </location>
</feature>
<accession>A0A1E3ATJ7</accession>
<reference evidence="5 6" key="1">
    <citation type="submission" date="2016-07" db="EMBL/GenBank/DDBJ databases">
        <title>Characterization of isolates of Eisenbergiella tayi derived from blood cultures, using whole genome sequencing.</title>
        <authorList>
            <person name="Burdz T."/>
            <person name="Wiebe D."/>
            <person name="Huynh C."/>
            <person name="Bernard K."/>
        </authorList>
    </citation>
    <scope>NUCLEOTIDE SEQUENCE [LARGE SCALE GENOMIC DNA]</scope>
    <source>
        <strain evidence="5 6">NML 120489</strain>
    </source>
</reference>
<feature type="chain" id="PRO_5039353370" description="Lipoprotein LipO" evidence="4">
    <location>
        <begin position="22"/>
        <end position="572"/>
    </location>
</feature>
<dbReference type="PATRIC" id="fig|1432052.3.peg.2899"/>
<dbReference type="PANTHER" id="PTHR43649:SF34">
    <property type="entry name" value="ABC TRANSPORTER PERIPLASMIC-BINDING PROTEIN YCJN-RELATED"/>
    <property type="match status" value="1"/>
</dbReference>
<dbReference type="Pfam" id="PF01547">
    <property type="entry name" value="SBP_bac_1"/>
    <property type="match status" value="1"/>
</dbReference>
<dbReference type="SUPFAM" id="SSF53850">
    <property type="entry name" value="Periplasmic binding protein-like II"/>
    <property type="match status" value="1"/>
</dbReference>
<dbReference type="Gene3D" id="3.40.190.10">
    <property type="entry name" value="Periplasmic binding protein-like II"/>
    <property type="match status" value="2"/>
</dbReference>